<keyword evidence="2" id="KW-1185">Reference proteome</keyword>
<dbReference type="AlphaFoldDB" id="A0A840NR47"/>
<protein>
    <submittedName>
        <fullName evidence="1">Uncharacterized protein</fullName>
    </submittedName>
</protein>
<name>A0A840NR47_9HYPH</name>
<gene>
    <name evidence="1" type="ORF">HNQ69_001458</name>
</gene>
<evidence type="ECO:0000313" key="1">
    <source>
        <dbReference type="EMBL" id="MBB5074320.1"/>
    </source>
</evidence>
<proteinExistence type="predicted"/>
<reference evidence="1 2" key="1">
    <citation type="submission" date="2020-08" db="EMBL/GenBank/DDBJ databases">
        <title>Genomic Encyclopedia of Type Strains, Phase IV (KMG-IV): sequencing the most valuable type-strain genomes for metagenomic binning, comparative biology and taxonomic classification.</title>
        <authorList>
            <person name="Goeker M."/>
        </authorList>
    </citation>
    <scope>NUCLEOTIDE SEQUENCE [LARGE SCALE GENOMIC DNA]</scope>
    <source>
        <strain evidence="1 2">DSM 28538</strain>
    </source>
</reference>
<accession>A0A840NR47</accession>
<evidence type="ECO:0000313" key="2">
    <source>
        <dbReference type="Proteomes" id="UP000561417"/>
    </source>
</evidence>
<sequence length="32" mass="3393">MKTISRVEIVPVSTKDAVSGECETKECGAPKV</sequence>
<dbReference type="Proteomes" id="UP000561417">
    <property type="component" value="Unassembled WGS sequence"/>
</dbReference>
<dbReference type="EMBL" id="JACHIM010000008">
    <property type="protein sequence ID" value="MBB5074320.1"/>
    <property type="molecule type" value="Genomic_DNA"/>
</dbReference>
<comment type="caution">
    <text evidence="1">The sequence shown here is derived from an EMBL/GenBank/DDBJ whole genome shotgun (WGS) entry which is preliminary data.</text>
</comment>
<organism evidence="1 2">
    <name type="scientific">Bartonella callosciuri</name>
    <dbReference type="NCBI Taxonomy" id="686223"/>
    <lineage>
        <taxon>Bacteria</taxon>
        <taxon>Pseudomonadati</taxon>
        <taxon>Pseudomonadota</taxon>
        <taxon>Alphaproteobacteria</taxon>
        <taxon>Hyphomicrobiales</taxon>
        <taxon>Bartonellaceae</taxon>
        <taxon>Bartonella</taxon>
    </lineage>
</organism>